<dbReference type="AlphaFoldDB" id="A0A511AG25"/>
<organism evidence="1 2">
    <name type="scientific">Microbacterium aerolatum</name>
    <dbReference type="NCBI Taxonomy" id="153731"/>
    <lineage>
        <taxon>Bacteria</taxon>
        <taxon>Bacillati</taxon>
        <taxon>Actinomycetota</taxon>
        <taxon>Actinomycetes</taxon>
        <taxon>Micrococcales</taxon>
        <taxon>Microbacteriaceae</taxon>
        <taxon>Microbacterium</taxon>
    </lineage>
</organism>
<proteinExistence type="predicted"/>
<dbReference type="Proteomes" id="UP000321225">
    <property type="component" value="Unassembled WGS sequence"/>
</dbReference>
<accession>A0A511AG25</accession>
<protein>
    <recommendedName>
        <fullName evidence="3">Haloacid dehalogenase</fullName>
    </recommendedName>
</protein>
<dbReference type="Gene3D" id="3.40.50.1000">
    <property type="entry name" value="HAD superfamily/HAD-like"/>
    <property type="match status" value="1"/>
</dbReference>
<gene>
    <name evidence="1" type="ORF">MAE01_22800</name>
</gene>
<dbReference type="EMBL" id="BJUW01000010">
    <property type="protein sequence ID" value="GEK87104.1"/>
    <property type="molecule type" value="Genomic_DNA"/>
</dbReference>
<dbReference type="Pfam" id="PF00702">
    <property type="entry name" value="Hydrolase"/>
    <property type="match status" value="1"/>
</dbReference>
<dbReference type="NCBIfam" id="TIGR01549">
    <property type="entry name" value="HAD-SF-IA-v1"/>
    <property type="match status" value="1"/>
</dbReference>
<sequence length="153" mass="16789">MLEPVITGVVTRAAWIEQIGAHLGNARAAVEWGRTPSEVDWEMIRVVKKIRGAGWRTAILTNGTDTVEAEVDALGLTPYFDHVFNSARLGFAKPDRRAFQRVLDRLELPAAEVFFTDDSPSKLAGAEALGMPTHHFRGAPDLRTALRILGIDA</sequence>
<keyword evidence="2" id="KW-1185">Reference proteome</keyword>
<evidence type="ECO:0008006" key="3">
    <source>
        <dbReference type="Google" id="ProtNLM"/>
    </source>
</evidence>
<dbReference type="InterPro" id="IPR036412">
    <property type="entry name" value="HAD-like_sf"/>
</dbReference>
<name>A0A511AG25_9MICO</name>
<evidence type="ECO:0000313" key="1">
    <source>
        <dbReference type="EMBL" id="GEK87104.1"/>
    </source>
</evidence>
<comment type="caution">
    <text evidence="1">The sequence shown here is derived from an EMBL/GenBank/DDBJ whole genome shotgun (WGS) entry which is preliminary data.</text>
</comment>
<dbReference type="SUPFAM" id="SSF56784">
    <property type="entry name" value="HAD-like"/>
    <property type="match status" value="1"/>
</dbReference>
<reference evidence="1 2" key="1">
    <citation type="submission" date="2019-07" db="EMBL/GenBank/DDBJ databases">
        <title>Whole genome shotgun sequence of Microbacterium aerolatum NBRC 103071.</title>
        <authorList>
            <person name="Hosoyama A."/>
            <person name="Uohara A."/>
            <person name="Ohji S."/>
            <person name="Ichikawa N."/>
        </authorList>
    </citation>
    <scope>NUCLEOTIDE SEQUENCE [LARGE SCALE GENOMIC DNA]</scope>
    <source>
        <strain evidence="1 2">NBRC 103071</strain>
    </source>
</reference>
<dbReference type="PANTHER" id="PTHR43611:SF3">
    <property type="entry name" value="FLAVIN MONONUCLEOTIDE HYDROLASE 1, CHLOROPLATIC"/>
    <property type="match status" value="1"/>
</dbReference>
<dbReference type="NCBIfam" id="TIGR01509">
    <property type="entry name" value="HAD-SF-IA-v3"/>
    <property type="match status" value="1"/>
</dbReference>
<dbReference type="InterPro" id="IPR006439">
    <property type="entry name" value="HAD-SF_hydro_IA"/>
</dbReference>
<evidence type="ECO:0000313" key="2">
    <source>
        <dbReference type="Proteomes" id="UP000321225"/>
    </source>
</evidence>
<dbReference type="InterPro" id="IPR023214">
    <property type="entry name" value="HAD_sf"/>
</dbReference>
<dbReference type="PANTHER" id="PTHR43611">
    <property type="entry name" value="ALPHA-D-GLUCOSE 1-PHOSPHATE PHOSPHATASE"/>
    <property type="match status" value="1"/>
</dbReference>
<dbReference type="PRINTS" id="PR00413">
    <property type="entry name" value="HADHALOGNASE"/>
</dbReference>